<keyword evidence="1" id="KW-0472">Membrane</keyword>
<evidence type="ECO:0000313" key="3">
    <source>
        <dbReference type="EMBL" id="PIW15899.1"/>
    </source>
</evidence>
<organism evidence="3 4">
    <name type="scientific">bacterium (Candidatus Blackallbacteria) CG17_big_fil_post_rev_8_21_14_2_50_48_46</name>
    <dbReference type="NCBI Taxonomy" id="2014261"/>
    <lineage>
        <taxon>Bacteria</taxon>
        <taxon>Candidatus Blackallbacteria</taxon>
    </lineage>
</organism>
<evidence type="ECO:0000259" key="2">
    <source>
        <dbReference type="PROSITE" id="PS50093"/>
    </source>
</evidence>
<dbReference type="InterPro" id="IPR035986">
    <property type="entry name" value="PKD_dom_sf"/>
</dbReference>
<dbReference type="Proteomes" id="UP000231019">
    <property type="component" value="Unassembled WGS sequence"/>
</dbReference>
<evidence type="ECO:0000313" key="4">
    <source>
        <dbReference type="Proteomes" id="UP000231019"/>
    </source>
</evidence>
<dbReference type="Gene3D" id="2.60.40.10">
    <property type="entry name" value="Immunoglobulins"/>
    <property type="match status" value="3"/>
</dbReference>
<dbReference type="AlphaFoldDB" id="A0A2M7G2G1"/>
<dbReference type="PROSITE" id="PS50093">
    <property type="entry name" value="PKD"/>
    <property type="match status" value="3"/>
</dbReference>
<protein>
    <recommendedName>
        <fullName evidence="2">PKD domain-containing protein</fullName>
    </recommendedName>
</protein>
<feature type="domain" description="PKD" evidence="2">
    <location>
        <begin position="395"/>
        <end position="433"/>
    </location>
</feature>
<feature type="transmembrane region" description="Helical" evidence="1">
    <location>
        <begin position="21"/>
        <end position="42"/>
    </location>
</feature>
<comment type="caution">
    <text evidence="3">The sequence shown here is derived from an EMBL/GenBank/DDBJ whole genome shotgun (WGS) entry which is preliminary data.</text>
</comment>
<keyword evidence="1" id="KW-1133">Transmembrane helix</keyword>
<dbReference type="InterPro" id="IPR013783">
    <property type="entry name" value="Ig-like_fold"/>
</dbReference>
<accession>A0A2M7G2G1</accession>
<sequence length="691" mass="71759">MIHKRFKSSRRLIRTEQGLSIIEVMAAGTILAIIAVGAASFVPTAFKANKKSRDLTASTQVMNQVMEQLNSIDFKNATPYPFASEPVYTTANPQAVINTTTLNASNPVTVCLERVSGSTTCAPGKTLSFPLKIPLNNMNYRVDLIVYKGKHAYLAELPERISQTFALAGLPTVFQTGIESLSEFLVPPAQAAGCAVAATPTSAEVGTAVTFTGVNTYNPEGNVRWTFQDSPATQTTVATPPFAASKTWGAAGTYNVTMEAIKSNGTSPINCSGSPVTVNVTNPAPVDFTVLPGLTSYTGVTFNFSVNTTQCPLCTAQNTTWDMPGCTPSTGTGLTTFCSYSSPGSRNVYIKRNGISVGSKTLTVNSANVQIVTPVLTTHGVGQTVSFAATCSSCGSNPLYEWNFGDGNSQTGQTATHAYSTTGSPTASVTLRDGSVTPNVTIGTASLPLTIISGTSAFVNVTPASGVAGPVSNPSTTNFTFQTGSTGFGGAPNNPTNAPVTYSIWYGDGNATNAAADDSTQDTNPTDLTFPVFNHKYTDCGNYTATVKAEVGSTVQTGTTSVNLSSVALITASATTVQAGNSVTFTGSTVGNGSTNTYNWTFNDDSSTQTGPSVSHTFSSSGVFTVGMNVTGGCAPSATSQIVVTADPNSIASNQHYMKKIIVKVSPWSNSPPGSHDYLGSAVFMKADNDD</sequence>
<dbReference type="SUPFAM" id="SSF49299">
    <property type="entry name" value="PKD domain"/>
    <property type="match status" value="3"/>
</dbReference>
<evidence type="ECO:0000256" key="1">
    <source>
        <dbReference type="SAM" id="Phobius"/>
    </source>
</evidence>
<name>A0A2M7G2G1_9BACT</name>
<dbReference type="InterPro" id="IPR000601">
    <property type="entry name" value="PKD_dom"/>
</dbReference>
<dbReference type="EMBL" id="PFFQ01000042">
    <property type="protein sequence ID" value="PIW15899.1"/>
    <property type="molecule type" value="Genomic_DNA"/>
</dbReference>
<dbReference type="SMART" id="SM00089">
    <property type="entry name" value="PKD"/>
    <property type="match status" value="3"/>
</dbReference>
<proteinExistence type="predicted"/>
<dbReference type="CDD" id="cd00146">
    <property type="entry name" value="PKD"/>
    <property type="match status" value="2"/>
</dbReference>
<feature type="domain" description="PKD" evidence="2">
    <location>
        <begin position="192"/>
        <end position="265"/>
    </location>
</feature>
<dbReference type="InterPro" id="IPR022409">
    <property type="entry name" value="PKD/Chitinase_dom"/>
</dbReference>
<gene>
    <name evidence="3" type="ORF">COW36_15630</name>
</gene>
<keyword evidence="1" id="KW-0812">Transmembrane</keyword>
<dbReference type="Pfam" id="PF18911">
    <property type="entry name" value="PKD_4"/>
    <property type="match status" value="2"/>
</dbReference>
<feature type="domain" description="PKD" evidence="2">
    <location>
        <begin position="566"/>
        <end position="651"/>
    </location>
</feature>
<reference evidence="3 4" key="1">
    <citation type="submission" date="2017-09" db="EMBL/GenBank/DDBJ databases">
        <title>Depth-based differentiation of microbial function through sediment-hosted aquifers and enrichment of novel symbionts in the deep terrestrial subsurface.</title>
        <authorList>
            <person name="Probst A.J."/>
            <person name="Ladd B."/>
            <person name="Jarett J.K."/>
            <person name="Geller-Mcgrath D.E."/>
            <person name="Sieber C.M."/>
            <person name="Emerson J.B."/>
            <person name="Anantharaman K."/>
            <person name="Thomas B.C."/>
            <person name="Malmstrom R."/>
            <person name="Stieglmeier M."/>
            <person name="Klingl A."/>
            <person name="Woyke T."/>
            <person name="Ryan C.M."/>
            <person name="Banfield J.F."/>
        </authorList>
    </citation>
    <scope>NUCLEOTIDE SEQUENCE [LARGE SCALE GENOMIC DNA]</scope>
    <source>
        <strain evidence="3">CG17_big_fil_post_rev_8_21_14_2_50_48_46</strain>
    </source>
</reference>